<dbReference type="AlphaFoldDB" id="A0A9P9D7C0"/>
<organism evidence="1 2">
    <name type="scientific">Dendryphion nanum</name>
    <dbReference type="NCBI Taxonomy" id="256645"/>
    <lineage>
        <taxon>Eukaryota</taxon>
        <taxon>Fungi</taxon>
        <taxon>Dikarya</taxon>
        <taxon>Ascomycota</taxon>
        <taxon>Pezizomycotina</taxon>
        <taxon>Dothideomycetes</taxon>
        <taxon>Pleosporomycetidae</taxon>
        <taxon>Pleosporales</taxon>
        <taxon>Torulaceae</taxon>
        <taxon>Dendryphion</taxon>
    </lineage>
</organism>
<accession>A0A9P9D7C0</accession>
<dbReference type="EMBL" id="JAGMWT010000018">
    <property type="protein sequence ID" value="KAH7113903.1"/>
    <property type="molecule type" value="Genomic_DNA"/>
</dbReference>
<name>A0A9P9D7C0_9PLEO</name>
<comment type="caution">
    <text evidence="1">The sequence shown here is derived from an EMBL/GenBank/DDBJ whole genome shotgun (WGS) entry which is preliminary data.</text>
</comment>
<proteinExistence type="predicted"/>
<evidence type="ECO:0000313" key="2">
    <source>
        <dbReference type="Proteomes" id="UP000700596"/>
    </source>
</evidence>
<keyword evidence="2" id="KW-1185">Reference proteome</keyword>
<dbReference type="Proteomes" id="UP000700596">
    <property type="component" value="Unassembled WGS sequence"/>
</dbReference>
<sequence length="75" mass="8723">MITWSRFRCMNSVTMTSAAVRCLGEPWGRTVGNVMKEGTYMYHQPMFLCLCDANVTCFWKGVRTYVGYQRVRQPT</sequence>
<gene>
    <name evidence="1" type="ORF">B0J11DRAFT_143073</name>
</gene>
<reference evidence="1" key="1">
    <citation type="journal article" date="2021" name="Nat. Commun.">
        <title>Genetic determinants of endophytism in the Arabidopsis root mycobiome.</title>
        <authorList>
            <person name="Mesny F."/>
            <person name="Miyauchi S."/>
            <person name="Thiergart T."/>
            <person name="Pickel B."/>
            <person name="Atanasova L."/>
            <person name="Karlsson M."/>
            <person name="Huettel B."/>
            <person name="Barry K.W."/>
            <person name="Haridas S."/>
            <person name="Chen C."/>
            <person name="Bauer D."/>
            <person name="Andreopoulos W."/>
            <person name="Pangilinan J."/>
            <person name="LaButti K."/>
            <person name="Riley R."/>
            <person name="Lipzen A."/>
            <person name="Clum A."/>
            <person name="Drula E."/>
            <person name="Henrissat B."/>
            <person name="Kohler A."/>
            <person name="Grigoriev I.V."/>
            <person name="Martin F.M."/>
            <person name="Hacquard S."/>
        </authorList>
    </citation>
    <scope>NUCLEOTIDE SEQUENCE</scope>
    <source>
        <strain evidence="1">MPI-CAGE-CH-0243</strain>
    </source>
</reference>
<protein>
    <submittedName>
        <fullName evidence="1">Uncharacterized protein</fullName>
    </submittedName>
</protein>
<evidence type="ECO:0000313" key="1">
    <source>
        <dbReference type="EMBL" id="KAH7113903.1"/>
    </source>
</evidence>